<evidence type="ECO:0000313" key="1">
    <source>
        <dbReference type="EMBL" id="RKR73421.1"/>
    </source>
</evidence>
<dbReference type="RefSeq" id="WP_121368289.1">
    <property type="nucleotide sequence ID" value="NZ_RBKS01000001.1"/>
</dbReference>
<dbReference type="EMBL" id="RBKS01000001">
    <property type="protein sequence ID" value="RKR73421.1"/>
    <property type="molecule type" value="Genomic_DNA"/>
</dbReference>
<dbReference type="Proteomes" id="UP000280008">
    <property type="component" value="Unassembled WGS sequence"/>
</dbReference>
<gene>
    <name evidence="1" type="ORF">C8E83_0514</name>
</gene>
<comment type="caution">
    <text evidence="1">The sequence shown here is derived from an EMBL/GenBank/DDBJ whole genome shotgun (WGS) entry which is preliminary data.</text>
</comment>
<dbReference type="SUPFAM" id="SSF55961">
    <property type="entry name" value="Bet v1-like"/>
    <property type="match status" value="1"/>
</dbReference>
<evidence type="ECO:0000313" key="2">
    <source>
        <dbReference type="Proteomes" id="UP000280008"/>
    </source>
</evidence>
<proteinExistence type="predicted"/>
<name>A0A495IDM6_9MICO</name>
<organism evidence="1 2">
    <name type="scientific">Frondihabitans australicus</name>
    <dbReference type="NCBI Taxonomy" id="386892"/>
    <lineage>
        <taxon>Bacteria</taxon>
        <taxon>Bacillati</taxon>
        <taxon>Actinomycetota</taxon>
        <taxon>Actinomycetes</taxon>
        <taxon>Micrococcales</taxon>
        <taxon>Microbacteriaceae</taxon>
        <taxon>Frondihabitans</taxon>
    </lineage>
</organism>
<keyword evidence="2" id="KW-1185">Reference proteome</keyword>
<dbReference type="Gene3D" id="3.30.530.20">
    <property type="match status" value="1"/>
</dbReference>
<sequence>MWTTSHTGTTTASPAAVWAMIEALHSGTKIGPESDTFELHGPFAVGTTLTVTPQGQDPMESTITHVEPERVYADVTVYGDITLAFRHDLAPLPGGGTTVTHTLVIDGAGSDSVAPELGPQISADFPAALAELFAAAEHGAPLTDSSESPAAVAPAEA</sequence>
<reference evidence="1 2" key="1">
    <citation type="submission" date="2018-10" db="EMBL/GenBank/DDBJ databases">
        <title>Sequencing the genomes of 1000 actinobacteria strains.</title>
        <authorList>
            <person name="Klenk H.-P."/>
        </authorList>
    </citation>
    <scope>NUCLEOTIDE SEQUENCE [LARGE SCALE GENOMIC DNA]</scope>
    <source>
        <strain evidence="1 2">DSM 17894</strain>
    </source>
</reference>
<accession>A0A495IDM6</accession>
<dbReference type="InterPro" id="IPR019587">
    <property type="entry name" value="Polyketide_cyclase/dehydratase"/>
</dbReference>
<dbReference type="InterPro" id="IPR023393">
    <property type="entry name" value="START-like_dom_sf"/>
</dbReference>
<dbReference type="OrthoDB" id="9810827at2"/>
<protein>
    <submittedName>
        <fullName evidence="1">Polyketide cyclase/dehydrase/lipid transport protein</fullName>
    </submittedName>
</protein>
<dbReference type="AlphaFoldDB" id="A0A495IDM6"/>
<dbReference type="Pfam" id="PF10604">
    <property type="entry name" value="Polyketide_cyc2"/>
    <property type="match status" value="1"/>
</dbReference>